<dbReference type="PANTHER" id="PTHR11360:SF8">
    <property type="entry name" value="BCDNA.LD28120-RELATED"/>
    <property type="match status" value="1"/>
</dbReference>
<feature type="region of interest" description="Disordered" evidence="2">
    <location>
        <begin position="361"/>
        <end position="394"/>
    </location>
</feature>
<proteinExistence type="predicted"/>
<feature type="transmembrane region" description="Helical" evidence="3">
    <location>
        <begin position="480"/>
        <end position="501"/>
    </location>
</feature>
<feature type="transmembrane region" description="Helical" evidence="3">
    <location>
        <begin position="191"/>
        <end position="212"/>
    </location>
</feature>
<dbReference type="Gene3D" id="1.20.1250.20">
    <property type="entry name" value="MFS general substrate transporter like domains"/>
    <property type="match status" value="2"/>
</dbReference>
<keyword evidence="5" id="KW-1185">Reference proteome</keyword>
<feature type="transmembrane region" description="Helical" evidence="3">
    <location>
        <begin position="218"/>
        <end position="240"/>
    </location>
</feature>
<feature type="compositionally biased region" description="Basic and acidic residues" evidence="2">
    <location>
        <begin position="365"/>
        <end position="383"/>
    </location>
</feature>
<dbReference type="PANTHER" id="PTHR11360">
    <property type="entry name" value="MONOCARBOXYLATE TRANSPORTER"/>
    <property type="match status" value="1"/>
</dbReference>
<dbReference type="InterPro" id="IPR036259">
    <property type="entry name" value="MFS_trans_sf"/>
</dbReference>
<feature type="transmembrane region" description="Helical" evidence="3">
    <location>
        <begin position="521"/>
        <end position="539"/>
    </location>
</feature>
<dbReference type="InterPro" id="IPR050327">
    <property type="entry name" value="Proton-linked_MCT"/>
</dbReference>
<keyword evidence="3" id="KW-1133">Transmembrane helix</keyword>
<dbReference type="Pfam" id="PF07690">
    <property type="entry name" value="MFS_1"/>
    <property type="match status" value="2"/>
</dbReference>
<feature type="transmembrane region" description="Helical" evidence="3">
    <location>
        <begin position="57"/>
        <end position="77"/>
    </location>
</feature>
<feature type="transmembrane region" description="Helical" evidence="3">
    <location>
        <begin position="639"/>
        <end position="659"/>
    </location>
</feature>
<feature type="transmembrane region" description="Helical" evidence="3">
    <location>
        <begin position="611"/>
        <end position="633"/>
    </location>
</feature>
<dbReference type="PROSITE" id="PS50850">
    <property type="entry name" value="MFS"/>
    <property type="match status" value="1"/>
</dbReference>
<evidence type="ECO:0000256" key="3">
    <source>
        <dbReference type="SAM" id="Phobius"/>
    </source>
</evidence>
<name>A0ABM4GP82_DROKI</name>
<feature type="region of interest" description="Disordered" evidence="2">
    <location>
        <begin position="25"/>
        <end position="48"/>
    </location>
</feature>
<dbReference type="Proteomes" id="UP001652661">
    <property type="component" value="Chromosome X"/>
</dbReference>
<keyword evidence="3" id="KW-0812">Transmembrane</keyword>
<feature type="transmembrane region" description="Helical" evidence="3">
    <location>
        <begin position="128"/>
        <end position="153"/>
    </location>
</feature>
<evidence type="ECO:0000256" key="1">
    <source>
        <dbReference type="ARBA" id="ARBA00004141"/>
    </source>
</evidence>
<comment type="subcellular location">
    <subcellularLocation>
        <location evidence="1">Membrane</location>
        <topology evidence="1">Multi-pass membrane protein</topology>
    </subcellularLocation>
</comment>
<dbReference type="SUPFAM" id="SSF103473">
    <property type="entry name" value="MFS general substrate transporter"/>
    <property type="match status" value="1"/>
</dbReference>
<feature type="transmembrane region" description="Helical" evidence="3">
    <location>
        <begin position="159"/>
        <end position="179"/>
    </location>
</feature>
<dbReference type="GeneID" id="108084675"/>
<gene>
    <name evidence="6" type="primary">out</name>
</gene>
<keyword evidence="3" id="KW-0472">Membrane</keyword>
<reference evidence="6" key="1">
    <citation type="submission" date="2025-08" db="UniProtKB">
        <authorList>
            <consortium name="RefSeq"/>
        </authorList>
    </citation>
    <scope>IDENTIFICATION</scope>
    <source>
        <strain evidence="6">14028-0561.14</strain>
        <tissue evidence="6">Whole fly</tissue>
    </source>
</reference>
<evidence type="ECO:0000259" key="4">
    <source>
        <dbReference type="PROSITE" id="PS50850"/>
    </source>
</evidence>
<dbReference type="InterPro" id="IPR011701">
    <property type="entry name" value="MFS"/>
</dbReference>
<evidence type="ECO:0000313" key="5">
    <source>
        <dbReference type="Proteomes" id="UP001652661"/>
    </source>
</evidence>
<sequence>MKPSGEFWEESHPFTMEKSNLTEKNRIHVYNDTTKPKKPKRRDKSDLGPDFVAPDGGWGWVVCLAAGLNNFFLFPALQQYGLIYRVRMHSLGFDAKQTTTIVNVVMAISSLVGIVNGAMFRRFTFRQVALTGTTLAFMGIFLSAFCTNFWQYIICLSAIYGIGLGLSMAATSLAVNTYFKLRRRRATGFSWTITGLGPIFFPQVSTFLLDYYGAQGSILIYAGIAMNAVLCALTLQPVLWHVKKPEKPALQAAPVEGVESDKDQPEQLMEANGNLLAPANDPWKDYECKYCQYQKRGKRGIFSSQYLFNVDDPERPGYEITEPGTPMLARANDGWFGSKLSLTSEHAGGARYRTRQALMRQVSSRSRENLDRLEAPRDQEQHQDQSSAGAPLYKPNYFNREREDMDRYASKTSVYSRPGQEELLRCTCAEDKALLQKTAEALQLEQMSDHDTDVVAQEEEEAKRRMTFFQKVSKFFDLDLLRDFTFVNLAVGMSIMMFGEMNFSVLTPFILNSFGYTDKQISLVMSLLACMDISVRFLAPLALEKVKLDNRVLFAFGILCIAVGRVVVSFTSSYEVMIGVFLLIGFGKGFRTIFSPLIIPSYVPLNRLPAASGLQLIFNTMFSFAMGPILGILTEAFGYAATIHTINALTCLALLLWLTESVVRGILGRPSKGLGQ</sequence>
<evidence type="ECO:0000313" key="6">
    <source>
        <dbReference type="RefSeq" id="XP_070144510.1"/>
    </source>
</evidence>
<dbReference type="InterPro" id="IPR020846">
    <property type="entry name" value="MFS_dom"/>
</dbReference>
<accession>A0ABM4GP82</accession>
<feature type="domain" description="Major facilitator superfamily (MFS) profile" evidence="4">
    <location>
        <begin position="485"/>
        <end position="676"/>
    </location>
</feature>
<evidence type="ECO:0000256" key="2">
    <source>
        <dbReference type="SAM" id="MobiDB-lite"/>
    </source>
</evidence>
<organism evidence="5 6">
    <name type="scientific">Drosophila kikkawai</name>
    <name type="common">Fruit fly</name>
    <dbReference type="NCBI Taxonomy" id="30033"/>
    <lineage>
        <taxon>Eukaryota</taxon>
        <taxon>Metazoa</taxon>
        <taxon>Ecdysozoa</taxon>
        <taxon>Arthropoda</taxon>
        <taxon>Hexapoda</taxon>
        <taxon>Insecta</taxon>
        <taxon>Pterygota</taxon>
        <taxon>Neoptera</taxon>
        <taxon>Endopterygota</taxon>
        <taxon>Diptera</taxon>
        <taxon>Brachycera</taxon>
        <taxon>Muscomorpha</taxon>
        <taxon>Ephydroidea</taxon>
        <taxon>Drosophilidae</taxon>
        <taxon>Drosophila</taxon>
        <taxon>Sophophora</taxon>
    </lineage>
</organism>
<dbReference type="RefSeq" id="XP_070144510.1">
    <property type="nucleotide sequence ID" value="XM_070288409.1"/>
</dbReference>
<feature type="transmembrane region" description="Helical" evidence="3">
    <location>
        <begin position="551"/>
        <end position="570"/>
    </location>
</feature>
<feature type="transmembrane region" description="Helical" evidence="3">
    <location>
        <begin position="576"/>
        <end position="599"/>
    </location>
</feature>
<protein>
    <submittedName>
        <fullName evidence="6">Uncharacterized protein out isoform X1</fullName>
    </submittedName>
</protein>